<dbReference type="GO" id="GO:0032259">
    <property type="term" value="P:methylation"/>
    <property type="evidence" value="ECO:0007669"/>
    <property type="project" value="UniProtKB-KW"/>
</dbReference>
<dbReference type="CDD" id="cd02440">
    <property type="entry name" value="AdoMet_MTases"/>
    <property type="match status" value="1"/>
</dbReference>
<keyword evidence="3" id="KW-1185">Reference proteome</keyword>
<keyword evidence="1" id="KW-0620">Polyamine biosynthesis</keyword>
<dbReference type="SUPFAM" id="SSF53335">
    <property type="entry name" value="S-adenosyl-L-methionine-dependent methyltransferases"/>
    <property type="match status" value="1"/>
</dbReference>
<dbReference type="EMBL" id="LFBU01000002">
    <property type="protein sequence ID" value="KMQ72969.1"/>
    <property type="molecule type" value="Genomic_DNA"/>
</dbReference>
<evidence type="ECO:0000313" key="2">
    <source>
        <dbReference type="EMBL" id="KMQ72969.1"/>
    </source>
</evidence>
<comment type="caution">
    <text evidence="2">The sequence shown here is derived from an EMBL/GenBank/DDBJ whole genome shotgun (WGS) entry which is preliminary data.</text>
</comment>
<dbReference type="Proteomes" id="UP000036102">
    <property type="component" value="Unassembled WGS sequence"/>
</dbReference>
<dbReference type="PANTHER" id="PTHR43317">
    <property type="entry name" value="THERMOSPERMINE SYNTHASE ACAULIS5"/>
    <property type="match status" value="1"/>
</dbReference>
<dbReference type="Gene3D" id="3.40.50.150">
    <property type="entry name" value="Vaccinia Virus protein VP39"/>
    <property type="match status" value="1"/>
</dbReference>
<reference evidence="2 3" key="1">
    <citation type="submission" date="2015-06" db="EMBL/GenBank/DDBJ databases">
        <title>Marinobacter subterrani, a genetically tractable neutrophilic iron-oxidizing strain isolated from the Soudan Iron Mine.</title>
        <authorList>
            <person name="Bonis B.M."/>
            <person name="Gralnick J.A."/>
        </authorList>
    </citation>
    <scope>NUCLEOTIDE SEQUENCE [LARGE SCALE GENOMIC DNA]</scope>
    <source>
        <strain evidence="2 3">JG233</strain>
    </source>
</reference>
<dbReference type="AlphaFoldDB" id="A0A0J7J4N7"/>
<proteinExistence type="predicted"/>
<keyword evidence="2" id="KW-0489">Methyltransferase</keyword>
<dbReference type="GO" id="GO:0006596">
    <property type="term" value="P:polyamine biosynthetic process"/>
    <property type="evidence" value="ECO:0007669"/>
    <property type="project" value="UniProtKB-KW"/>
</dbReference>
<organism evidence="2 3">
    <name type="scientific">Marinobacter subterrani</name>
    <dbReference type="NCBI Taxonomy" id="1658765"/>
    <lineage>
        <taxon>Bacteria</taxon>
        <taxon>Pseudomonadati</taxon>
        <taxon>Pseudomonadota</taxon>
        <taxon>Gammaproteobacteria</taxon>
        <taxon>Pseudomonadales</taxon>
        <taxon>Marinobacteraceae</taxon>
        <taxon>Marinobacter</taxon>
    </lineage>
</organism>
<protein>
    <submittedName>
        <fullName evidence="2">Methyltransferase domain</fullName>
    </submittedName>
</protein>
<evidence type="ECO:0000256" key="1">
    <source>
        <dbReference type="ARBA" id="ARBA00023115"/>
    </source>
</evidence>
<evidence type="ECO:0000313" key="3">
    <source>
        <dbReference type="Proteomes" id="UP000036102"/>
    </source>
</evidence>
<dbReference type="PATRIC" id="fig|1658765.3.peg.3429"/>
<dbReference type="PANTHER" id="PTHR43317:SF1">
    <property type="entry name" value="THERMOSPERMINE SYNTHASE ACAULIS5"/>
    <property type="match status" value="1"/>
</dbReference>
<keyword evidence="2" id="KW-0808">Transferase</keyword>
<accession>A0A0J7J4N7</accession>
<dbReference type="STRING" id="1658765.Msub_20165"/>
<gene>
    <name evidence="2" type="ORF">Msub_20165</name>
</gene>
<name>A0A0J7J4N7_9GAMM</name>
<dbReference type="OrthoDB" id="9761985at2"/>
<dbReference type="GO" id="GO:0008168">
    <property type="term" value="F:methyltransferase activity"/>
    <property type="evidence" value="ECO:0007669"/>
    <property type="project" value="UniProtKB-KW"/>
</dbReference>
<dbReference type="Pfam" id="PF01564">
    <property type="entry name" value="Spermine_synth"/>
    <property type="match status" value="1"/>
</dbReference>
<dbReference type="InterPro" id="IPR029063">
    <property type="entry name" value="SAM-dependent_MTases_sf"/>
</dbReference>
<dbReference type="RefSeq" id="WP_048497284.1">
    <property type="nucleotide sequence ID" value="NZ_LFBU01000002.1"/>
</dbReference>
<sequence>MFNKGEIIHHTRDALGSILVIDYRKHRVLTFNSVFEQSKIDRRQPHVPVHEYNRAMLLPAALANPCHVTILGLGGGVMASAVHHLHPECRIHAVELRQAVLETAREFFDLPDSERLTVTIADARQALEAMPQASTDMILADLYNADRMSPAQAQRHFVDECARALGNDGWLVLNYHRTPDVEGPYFRQLRKHFAVLLMFRSKSNNTVIYASKQHFQSVHSKDPVLAELETRLPIDWRRLMTKVRRLE</sequence>